<evidence type="ECO:0000313" key="4">
    <source>
        <dbReference type="EMBL" id="VVB15772.1"/>
    </source>
</evidence>
<dbReference type="Gene3D" id="3.40.50.720">
    <property type="entry name" value="NAD(P)-binding Rossmann-like Domain"/>
    <property type="match status" value="1"/>
</dbReference>
<evidence type="ECO:0000313" key="5">
    <source>
        <dbReference type="Proteomes" id="UP000489600"/>
    </source>
</evidence>
<dbReference type="Pfam" id="PF13424">
    <property type="entry name" value="TPR_12"/>
    <property type="match status" value="2"/>
</dbReference>
<comment type="caution">
    <text evidence="4">The sequence shown here is derived from an EMBL/GenBank/DDBJ whole genome shotgun (WGS) entry which is preliminary data.</text>
</comment>
<name>A0A565CQ83_9BRAS</name>
<keyword evidence="3" id="KW-0802">TPR repeat</keyword>
<dbReference type="SMART" id="SM00028">
    <property type="entry name" value="TPR"/>
    <property type="match status" value="5"/>
</dbReference>
<dbReference type="EMBL" id="CABITT030000008">
    <property type="protein sequence ID" value="VVB15772.1"/>
    <property type="molecule type" value="Genomic_DNA"/>
</dbReference>
<dbReference type="InterPro" id="IPR036291">
    <property type="entry name" value="NAD(P)-bd_dom_sf"/>
</dbReference>
<evidence type="ECO:0000256" key="1">
    <source>
        <dbReference type="ARBA" id="ARBA00006484"/>
    </source>
</evidence>
<keyword evidence="2" id="KW-0560">Oxidoreductase</keyword>
<comment type="similarity">
    <text evidence="1">Belongs to the short-chain dehydrogenases/reductases (SDR) family.</text>
</comment>
<protein>
    <recommendedName>
        <fullName evidence="6">MalT-like TPR region domain-containing protein</fullName>
    </recommendedName>
</protein>
<dbReference type="GO" id="GO:0016491">
    <property type="term" value="F:oxidoreductase activity"/>
    <property type="evidence" value="ECO:0007669"/>
    <property type="project" value="UniProtKB-KW"/>
</dbReference>
<sequence>MVSSISLLPSATLLTNWENQLCSQSGLSSSWQCVCFRNQKRKPKLYLIPTRHFASSETTSKKLKICATSGVSQVQRSTHSKNVNGMKEFEMELQELFNEVKAMVKIGNERDAMDLLRANYVAVKEEIDSGLKGIEQAAVLDIIALGYMAVGDLKPLPALLDMINKIVDKLKDSEPLLDSVLMHVGSMYSALGMFENAVLAHQRAVSILENRYGECNTLLVTPLLGLAKSFGSYGKATKSIGLYERTVTILERDRGSESEDLVVPLFSLGKLLLKEGKAHEAEIPFTRILNIYKKTYGEKDGRVGMALCSLANAKCTKGDADEAVDLYKNALRIIKDSNYMAVDNAILENMRIDLAELLHFVGRGNEGRELLEECLLINERYRGKNHPSMATHLINLAASYSRSKNYVEAERLLRTCLEIMEKSVGSEDQSITFPMLNLAVTLSQLNRDEEAEQIALNVLRIRENAFGKDSLPVGEALDCLVSIQARLGRDNGEVLGLLKRVLMIQEKEFGSSGEELVITLQKIVHFLEKLEMKDEKFKFRRRLALLRERYKQTACVRGGVTDLRKKMSSETASSRRKKKEGLGWIEWMRGWVCIFHEFLFQRFMASHLPNPFPLPPLNHLTCIVTGSTSGIGTQTARQLAEAGAHVVMAVRNTKAAHELIQQWQNEWSGKGLPLNIEAMELDLLSLDSVVKFSNLWNSRLAPLHVLINNAGIFAMGEEQKFSKDGYEHHLQVNHLASSLLSLLLVPSLIQGSPSRIINVNSVMHYVGFVDPDDMNVVSGRRKYTSLVGYTSSKLAQVMFSNVLLKRLPLETGISVVCLSPGMVLTNVARDLPRYVQILYALIPYFIFSPQEGCRSSLFSATDPQIPEHCEKLKAGDKPICPFISQECKHTKSSEEAHNVETANTVWEKTIELIGLPLDALERLIEGEEVQCRYGTHQE</sequence>
<dbReference type="PRINTS" id="PR00081">
    <property type="entry name" value="GDHRDH"/>
</dbReference>
<dbReference type="Gene3D" id="1.25.40.10">
    <property type="entry name" value="Tetratricopeptide repeat domain"/>
    <property type="match status" value="2"/>
</dbReference>
<dbReference type="Pfam" id="PF13374">
    <property type="entry name" value="TPR_10"/>
    <property type="match status" value="1"/>
</dbReference>
<dbReference type="SUPFAM" id="SSF48452">
    <property type="entry name" value="TPR-like"/>
    <property type="match status" value="1"/>
</dbReference>
<keyword evidence="5" id="KW-1185">Reference proteome</keyword>
<dbReference type="PRINTS" id="PR00080">
    <property type="entry name" value="SDRFAMILY"/>
</dbReference>
<accession>A0A565CQ83</accession>
<reference evidence="4" key="1">
    <citation type="submission" date="2019-07" db="EMBL/GenBank/DDBJ databases">
        <authorList>
            <person name="Dittberner H."/>
        </authorList>
    </citation>
    <scope>NUCLEOTIDE SEQUENCE [LARGE SCALE GENOMIC DNA]</scope>
</reference>
<organism evidence="4 5">
    <name type="scientific">Arabis nemorensis</name>
    <dbReference type="NCBI Taxonomy" id="586526"/>
    <lineage>
        <taxon>Eukaryota</taxon>
        <taxon>Viridiplantae</taxon>
        <taxon>Streptophyta</taxon>
        <taxon>Embryophyta</taxon>
        <taxon>Tracheophyta</taxon>
        <taxon>Spermatophyta</taxon>
        <taxon>Magnoliopsida</taxon>
        <taxon>eudicotyledons</taxon>
        <taxon>Gunneridae</taxon>
        <taxon>Pentapetalae</taxon>
        <taxon>rosids</taxon>
        <taxon>malvids</taxon>
        <taxon>Brassicales</taxon>
        <taxon>Brassicaceae</taxon>
        <taxon>Arabideae</taxon>
        <taxon>Arabis</taxon>
    </lineage>
</organism>
<dbReference type="AlphaFoldDB" id="A0A565CQ83"/>
<dbReference type="Pfam" id="PF00106">
    <property type="entry name" value="adh_short"/>
    <property type="match status" value="1"/>
</dbReference>
<dbReference type="InterPro" id="IPR019734">
    <property type="entry name" value="TPR_rpt"/>
</dbReference>
<evidence type="ECO:0000256" key="2">
    <source>
        <dbReference type="ARBA" id="ARBA00023002"/>
    </source>
</evidence>
<dbReference type="InterPro" id="IPR002347">
    <property type="entry name" value="SDR_fam"/>
</dbReference>
<dbReference type="OrthoDB" id="771227at2759"/>
<dbReference type="Proteomes" id="UP000489600">
    <property type="component" value="Unassembled WGS sequence"/>
</dbReference>
<gene>
    <name evidence="4" type="ORF">ANE_LOCUS26216</name>
</gene>
<evidence type="ECO:0000256" key="3">
    <source>
        <dbReference type="PROSITE-ProRule" id="PRU00339"/>
    </source>
</evidence>
<proteinExistence type="inferred from homology"/>
<dbReference type="PANTHER" id="PTHR24320">
    <property type="entry name" value="RETINOL DEHYDROGENASE"/>
    <property type="match status" value="1"/>
</dbReference>
<evidence type="ECO:0008006" key="6">
    <source>
        <dbReference type="Google" id="ProtNLM"/>
    </source>
</evidence>
<dbReference type="PANTHER" id="PTHR24320:SF278">
    <property type="entry name" value="3-OXOACYL-[ACYL-CARRIER-PROTEIN] REDUCTASE"/>
    <property type="match status" value="1"/>
</dbReference>
<dbReference type="SUPFAM" id="SSF51735">
    <property type="entry name" value="NAD(P)-binding Rossmann-fold domains"/>
    <property type="match status" value="1"/>
</dbReference>
<dbReference type="InterPro" id="IPR011990">
    <property type="entry name" value="TPR-like_helical_dom_sf"/>
</dbReference>
<dbReference type="PROSITE" id="PS50005">
    <property type="entry name" value="TPR"/>
    <property type="match status" value="1"/>
</dbReference>
<feature type="repeat" description="TPR" evidence="3">
    <location>
        <begin position="178"/>
        <end position="211"/>
    </location>
</feature>